<dbReference type="Proteomes" id="UP001164803">
    <property type="component" value="Chromosome"/>
</dbReference>
<organism evidence="2 3">
    <name type="scientific">Alicyclobacillus dauci</name>
    <dbReference type="NCBI Taxonomy" id="1475485"/>
    <lineage>
        <taxon>Bacteria</taxon>
        <taxon>Bacillati</taxon>
        <taxon>Bacillota</taxon>
        <taxon>Bacilli</taxon>
        <taxon>Bacillales</taxon>
        <taxon>Alicyclobacillaceae</taxon>
        <taxon>Alicyclobacillus</taxon>
    </lineage>
</organism>
<evidence type="ECO:0000313" key="2">
    <source>
        <dbReference type="EMBL" id="WAH38416.1"/>
    </source>
</evidence>
<proteinExistence type="predicted"/>
<dbReference type="SUPFAM" id="SSF56112">
    <property type="entry name" value="Protein kinase-like (PK-like)"/>
    <property type="match status" value="1"/>
</dbReference>
<evidence type="ECO:0000313" key="3">
    <source>
        <dbReference type="Proteomes" id="UP001164803"/>
    </source>
</evidence>
<dbReference type="PANTHER" id="PTHR39179">
    <property type="entry name" value="SPORE COAT PROTEIN I"/>
    <property type="match status" value="1"/>
</dbReference>
<gene>
    <name evidence="2" type="ORF">NZD86_08035</name>
</gene>
<keyword evidence="3" id="KW-1185">Reference proteome</keyword>
<dbReference type="InterPro" id="IPR002575">
    <property type="entry name" value="Aminoglycoside_PTrfase"/>
</dbReference>
<dbReference type="PANTHER" id="PTHR39179:SF3">
    <property type="entry name" value="COTS-RELATED PROTEIN"/>
    <property type="match status" value="1"/>
</dbReference>
<dbReference type="InterPro" id="IPR011009">
    <property type="entry name" value="Kinase-like_dom_sf"/>
</dbReference>
<dbReference type="EMBL" id="CP104064">
    <property type="protein sequence ID" value="WAH38416.1"/>
    <property type="molecule type" value="Genomic_DNA"/>
</dbReference>
<name>A0ABY6Z6A9_9BACL</name>
<dbReference type="Gene3D" id="3.90.1200.10">
    <property type="match status" value="1"/>
</dbReference>
<reference evidence="2" key="1">
    <citation type="submission" date="2022-08" db="EMBL/GenBank/DDBJ databases">
        <title>Alicyclobacillus dauci DSM2870, complete genome.</title>
        <authorList>
            <person name="Wang Q."/>
            <person name="Cai R."/>
            <person name="Wang Z."/>
        </authorList>
    </citation>
    <scope>NUCLEOTIDE SEQUENCE</scope>
    <source>
        <strain evidence="2">DSM 28700</strain>
    </source>
</reference>
<dbReference type="InterPro" id="IPR047175">
    <property type="entry name" value="CotS-like"/>
</dbReference>
<feature type="domain" description="Aminoglycoside phosphotransferase" evidence="1">
    <location>
        <begin position="49"/>
        <end position="242"/>
    </location>
</feature>
<dbReference type="Pfam" id="PF01636">
    <property type="entry name" value="APH"/>
    <property type="match status" value="1"/>
</dbReference>
<dbReference type="RefSeq" id="WP_268045986.1">
    <property type="nucleotide sequence ID" value="NZ_CP104064.1"/>
</dbReference>
<evidence type="ECO:0000259" key="1">
    <source>
        <dbReference type="Pfam" id="PF01636"/>
    </source>
</evidence>
<accession>A0ABY6Z6A9</accession>
<protein>
    <submittedName>
        <fullName evidence="2">Phosphotransferase</fullName>
    </submittedName>
</protein>
<sequence length="331" mass="38503">MSPHAELVQAVSRWYGIDARAIVRRRTVQGIVAVDGSRYIWKPLSLRDDEERLAALAGLQDVFAESDTATALPLPTRDGHFIVRFSDQQGGGYLQPWLSGRHVEVAVRRERLAVIRSIARIQRSSQRLGFPHWSRLQRGTLLQKLRLKERAFSKIWTTLESEYAPLRAWKSKLQRQMQTVLQRYTAYLAEHQGQIKTHFAFCHRDLAPHNVLFQPNKGVAWIDFDHANYDDMLHDVMQFISHTTFLAQLSSEDFREMIDTYVEESEMSRDRTNLLWTLSAWPDILVRTLMEWYRNGCPADGVTRLDYAIACERRKEQYRLDAGVDMVRLDA</sequence>